<dbReference type="Proteomes" id="UP000077202">
    <property type="component" value="Unassembled WGS sequence"/>
</dbReference>
<evidence type="ECO:0000313" key="6">
    <source>
        <dbReference type="Proteomes" id="UP000077202"/>
    </source>
</evidence>
<proteinExistence type="predicted"/>
<dbReference type="InterPro" id="IPR045074">
    <property type="entry name" value="GST_C_Tau"/>
</dbReference>
<organism evidence="5 6">
    <name type="scientific">Marchantia polymorpha subsp. ruderalis</name>
    <dbReference type="NCBI Taxonomy" id="1480154"/>
    <lineage>
        <taxon>Eukaryota</taxon>
        <taxon>Viridiplantae</taxon>
        <taxon>Streptophyta</taxon>
        <taxon>Embryophyta</taxon>
        <taxon>Marchantiophyta</taxon>
        <taxon>Marchantiopsida</taxon>
        <taxon>Marchantiidae</taxon>
        <taxon>Marchantiales</taxon>
        <taxon>Marchantiaceae</taxon>
        <taxon>Marchantia</taxon>
    </lineage>
</organism>
<dbReference type="InterPro" id="IPR004045">
    <property type="entry name" value="Glutathione_S-Trfase_N"/>
</dbReference>
<dbReference type="SFLD" id="SFLDS00019">
    <property type="entry name" value="Glutathione_Transferase_(cytos"/>
    <property type="match status" value="1"/>
</dbReference>
<dbReference type="InterPro" id="IPR036249">
    <property type="entry name" value="Thioredoxin-like_sf"/>
</dbReference>
<keyword evidence="6" id="KW-1185">Reference proteome</keyword>
<protein>
    <recommendedName>
        <fullName evidence="1">glutathione transferase</fullName>
        <ecNumber evidence="1">2.5.1.18</ecNumber>
    </recommendedName>
</protein>
<dbReference type="InterPro" id="IPR040079">
    <property type="entry name" value="Glutathione_S-Trfase"/>
</dbReference>
<dbReference type="InterPro" id="IPR010987">
    <property type="entry name" value="Glutathione-S-Trfase_C-like"/>
</dbReference>
<evidence type="ECO:0000256" key="1">
    <source>
        <dbReference type="ARBA" id="ARBA00012452"/>
    </source>
</evidence>
<dbReference type="Gene3D" id="3.40.30.10">
    <property type="entry name" value="Glutaredoxin"/>
    <property type="match status" value="1"/>
</dbReference>
<dbReference type="AlphaFoldDB" id="A0A176VUP3"/>
<dbReference type="EC" id="2.5.1.18" evidence="1"/>
<dbReference type="PANTHER" id="PTHR11260">
    <property type="entry name" value="GLUTATHIONE S-TRANSFERASE, GST, SUPERFAMILY, GST DOMAIN CONTAINING"/>
    <property type="match status" value="1"/>
</dbReference>
<dbReference type="GO" id="GO:0005737">
    <property type="term" value="C:cytoplasm"/>
    <property type="evidence" value="ECO:0007669"/>
    <property type="project" value="TreeGrafter"/>
</dbReference>
<accession>A0A176VUP3</accession>
<comment type="caution">
    <text evidence="5">The sequence shown here is derived from an EMBL/GenBank/DDBJ whole genome shotgun (WGS) entry which is preliminary data.</text>
</comment>
<dbReference type="InterPro" id="IPR036282">
    <property type="entry name" value="Glutathione-S-Trfase_C_sf"/>
</dbReference>
<comment type="catalytic activity">
    <reaction evidence="3">
        <text>RX + glutathione = an S-substituted glutathione + a halide anion + H(+)</text>
        <dbReference type="Rhea" id="RHEA:16437"/>
        <dbReference type="ChEBI" id="CHEBI:15378"/>
        <dbReference type="ChEBI" id="CHEBI:16042"/>
        <dbReference type="ChEBI" id="CHEBI:17792"/>
        <dbReference type="ChEBI" id="CHEBI:57925"/>
        <dbReference type="ChEBI" id="CHEBI:90779"/>
        <dbReference type="EC" id="2.5.1.18"/>
    </reaction>
</comment>
<dbReference type="Pfam" id="PF13409">
    <property type="entry name" value="GST_N_2"/>
    <property type="match status" value="1"/>
</dbReference>
<evidence type="ECO:0000259" key="4">
    <source>
        <dbReference type="PROSITE" id="PS50405"/>
    </source>
</evidence>
<keyword evidence="2" id="KW-0808">Transferase</keyword>
<name>A0A176VUP3_MARPO</name>
<dbReference type="GO" id="GO:0006749">
    <property type="term" value="P:glutathione metabolic process"/>
    <property type="evidence" value="ECO:0007669"/>
    <property type="project" value="InterPro"/>
</dbReference>
<dbReference type="PROSITE" id="PS50405">
    <property type="entry name" value="GST_CTER"/>
    <property type="match status" value="1"/>
</dbReference>
<feature type="domain" description="GST C-terminal" evidence="4">
    <location>
        <begin position="107"/>
        <end position="242"/>
    </location>
</feature>
<evidence type="ECO:0000313" key="5">
    <source>
        <dbReference type="EMBL" id="OAE24143.1"/>
    </source>
</evidence>
<dbReference type="Gene3D" id="1.20.1050.10">
    <property type="match status" value="1"/>
</dbReference>
<reference evidence="5" key="1">
    <citation type="submission" date="2016-03" db="EMBL/GenBank/DDBJ databases">
        <title>Mechanisms controlling the formation of the plant cell surface in tip-growing cells are functionally conserved among land plants.</title>
        <authorList>
            <person name="Honkanen S."/>
            <person name="Jones V.A."/>
            <person name="Morieri G."/>
            <person name="Champion C."/>
            <person name="Hetherington A.J."/>
            <person name="Kelly S."/>
            <person name="Saint-Marcoux D."/>
            <person name="Proust H."/>
            <person name="Prescott H."/>
            <person name="Dolan L."/>
        </authorList>
    </citation>
    <scope>NUCLEOTIDE SEQUENCE [LARGE SCALE GENOMIC DNA]</scope>
    <source>
        <tissue evidence="5">Whole gametophyte</tissue>
    </source>
</reference>
<evidence type="ECO:0000256" key="3">
    <source>
        <dbReference type="ARBA" id="ARBA00047960"/>
    </source>
</evidence>
<dbReference type="Pfam" id="PF13410">
    <property type="entry name" value="GST_C_2"/>
    <property type="match status" value="1"/>
</dbReference>
<dbReference type="CDD" id="cd03185">
    <property type="entry name" value="GST_C_Tau"/>
    <property type="match status" value="1"/>
</dbReference>
<dbReference type="SUPFAM" id="SSF47616">
    <property type="entry name" value="GST C-terminal domain-like"/>
    <property type="match status" value="1"/>
</dbReference>
<dbReference type="PANTHER" id="PTHR11260:SF676">
    <property type="entry name" value="GLUTATHIONE S-TRANSFERASE U8"/>
    <property type="match status" value="1"/>
</dbReference>
<dbReference type="InterPro" id="IPR045073">
    <property type="entry name" value="Omega/Tau-like"/>
</dbReference>
<evidence type="ECO:0000256" key="2">
    <source>
        <dbReference type="ARBA" id="ARBA00022679"/>
    </source>
</evidence>
<dbReference type="SUPFAM" id="SSF52833">
    <property type="entry name" value="Thioredoxin-like"/>
    <property type="match status" value="1"/>
</dbReference>
<gene>
    <name evidence="5" type="ORF">AXG93_2752s1580</name>
</gene>
<dbReference type="EMBL" id="LVLJ01002675">
    <property type="protein sequence ID" value="OAE24143.1"/>
    <property type="molecule type" value="Genomic_DNA"/>
</dbReference>
<dbReference type="GO" id="GO:0004364">
    <property type="term" value="F:glutathione transferase activity"/>
    <property type="evidence" value="ECO:0007669"/>
    <property type="project" value="UniProtKB-EC"/>
</dbReference>
<sequence>MKINGESGTLSPSAHQGDQTSSVKLVMSWCSPMAHQVAISLRHKRVKFTLIDEKILNRNPRTLNANPLCKKVPILIHRRRLVQDPLIIMEYMDDAMSKDLVQLLPSDPFERCAARYWSRYIQTKVIATVLKCVDQDEGGATDCLFNTFIHLDKILSIVAPECCFFMGDELGFVDIVFAPIIPWLQALEHLDTIRLPTALECPHLHKWLDALKRHPSVRPSLQVCSPERLEVFIAENFRDQPVGQ</sequence>
<dbReference type="SMR" id="A0A176VUP3"/>